<dbReference type="GO" id="GO:0003916">
    <property type="term" value="F:DNA topoisomerase activity"/>
    <property type="evidence" value="ECO:0007669"/>
    <property type="project" value="InterPro"/>
</dbReference>
<dbReference type="InterPro" id="IPR002631">
    <property type="entry name" value="Plasmid_rep_OBD"/>
</dbReference>
<dbReference type="AlphaFoldDB" id="O31070"/>
<dbReference type="Pfam" id="PF01719">
    <property type="entry name" value="Rep_OBD"/>
    <property type="match status" value="1"/>
</dbReference>
<protein>
    <submittedName>
        <fullName evidence="3">Putative Rep protein</fullName>
    </submittedName>
</protein>
<reference evidence="3" key="1">
    <citation type="journal article" date="1997" name="Appl. Environ. Microbiol.">
        <title>Construction of a Helicobacter pylori-Escherichia coli shuttle vector for gene transfer in Helicobacter pylori.</title>
        <authorList>
            <person name="Lee W.-K."/>
            <person name="An Y.-S."/>
            <person name="Kim K.-H."/>
            <person name="Kim S.-H."/>
            <person name="Song J.-Y."/>
            <person name="Ryu B.-D."/>
            <person name="Choi Y.-J."/>
            <person name="Yoon Y.-H."/>
            <person name="Baik S.-C."/>
            <person name="Rhee K.-H."/>
            <person name="Cho M.-J."/>
        </authorList>
    </citation>
    <scope>NUCLEOTIDE SEQUENCE</scope>
    <source>
        <strain evidence="3">489</strain>
        <plasmid evidence="3">pHP489</plasmid>
    </source>
</reference>
<feature type="domain" description="Replication protein RepB C-terminal" evidence="2">
    <location>
        <begin position="172"/>
        <end position="221"/>
    </location>
</feature>
<organism evidence="3">
    <name type="scientific">Helicobacter pylori</name>
    <name type="common">Campylobacter pylori</name>
    <dbReference type="NCBI Taxonomy" id="210"/>
    <lineage>
        <taxon>Bacteria</taxon>
        <taxon>Pseudomonadati</taxon>
        <taxon>Campylobacterota</taxon>
        <taxon>Epsilonproteobacteria</taxon>
        <taxon>Campylobacterales</taxon>
        <taxon>Helicobacteraceae</taxon>
        <taxon>Helicobacter</taxon>
    </lineage>
</organism>
<evidence type="ECO:0000259" key="1">
    <source>
        <dbReference type="Pfam" id="PF01719"/>
    </source>
</evidence>
<geneLocation type="plasmid" evidence="3">
    <name>pHP489</name>
</geneLocation>
<accession>O31070</accession>
<proteinExistence type="predicted"/>
<evidence type="ECO:0000259" key="2">
    <source>
        <dbReference type="Pfam" id="PF21861"/>
    </source>
</evidence>
<dbReference type="GO" id="GO:0003677">
    <property type="term" value="F:DNA binding"/>
    <property type="evidence" value="ECO:0007669"/>
    <property type="project" value="InterPro"/>
</dbReference>
<dbReference type="Pfam" id="PF21861">
    <property type="entry name" value="RepB_C"/>
    <property type="match status" value="1"/>
</dbReference>
<dbReference type="RefSeq" id="WP_010890239.1">
    <property type="nucleotide sequence ID" value="NC_001843.1"/>
</dbReference>
<dbReference type="InterPro" id="IPR053923">
    <property type="entry name" value="RepB_C"/>
</dbReference>
<dbReference type="GO" id="GO:0005727">
    <property type="term" value="C:extrachromosomal circular DNA"/>
    <property type="evidence" value="ECO:0007669"/>
    <property type="project" value="InterPro"/>
</dbReference>
<feature type="domain" description="Plasmid replication protein origin binding" evidence="1">
    <location>
        <begin position="38"/>
        <end position="157"/>
    </location>
</feature>
<keyword evidence="3" id="KW-0614">Plasmid</keyword>
<reference evidence="3" key="2">
    <citation type="journal article" date="2003" name="Plasmid">
        <title>pHP489, a Helicobacter pylori small cryptic plasmid, harbors a novel gene coding for a replication initiation protein.</title>
        <authorList>
            <person name="Song J.Y."/>
            <person name="Park S.G."/>
            <person name="Kang H.L."/>
            <person name="Lee W.K."/>
            <person name="Cho M.J."/>
            <person name="Park J.U."/>
            <person name="Baik S.C."/>
            <person name="Youn H.S."/>
            <person name="Ko G.H."/>
            <person name="Rhee K.H."/>
        </authorList>
    </citation>
    <scope>NUCLEOTIDE SEQUENCE</scope>
    <source>
        <strain evidence="3">489</strain>
        <plasmid evidence="3">pHP489</plasmid>
    </source>
</reference>
<evidence type="ECO:0000313" key="3">
    <source>
        <dbReference type="EMBL" id="AAB97313.1"/>
    </source>
</evidence>
<dbReference type="Gene3D" id="3.40.1310.30">
    <property type="match status" value="1"/>
</dbReference>
<name>O31070_HELPX</name>
<dbReference type="GO" id="GO:0006260">
    <property type="term" value="P:DNA replication"/>
    <property type="evidence" value="ECO:0007669"/>
    <property type="project" value="InterPro"/>
</dbReference>
<sequence length="239" mass="28096">MKFYSRIKFVFGKSEAPNTNKNLVKDITMPNSTKKLAKNTARHWTILIYPESVNPNFRDILCNPTMAFEWVLSPLHDKDLNDDGTPKKPHHHLLLVFDNAVRINIILEICRAINAPEYAQQVRGGITKFYEYLTHKNHPNKAQYSESDIECFNGFDIKEHMSLKELKKQDDLILNEIFDFVERNEIVSFRHLLAYSRKFKPEWFNLIKSQYVYFITQHIKSIAWEKLNGVGTLNYSTLK</sequence>
<dbReference type="EMBL" id="AF027303">
    <property type="protein sequence ID" value="AAB97313.1"/>
    <property type="molecule type" value="Genomic_DNA"/>
</dbReference>